<keyword evidence="9 12" id="KW-0539">Nucleus</keyword>
<evidence type="ECO:0000256" key="4">
    <source>
        <dbReference type="ARBA" id="ARBA00022723"/>
    </source>
</evidence>
<dbReference type="AlphaFoldDB" id="A0ABD3MT69"/>
<evidence type="ECO:0000256" key="5">
    <source>
        <dbReference type="ARBA" id="ARBA00022771"/>
    </source>
</evidence>
<comment type="subcellular location">
    <subcellularLocation>
        <location evidence="1 12">Nucleus</location>
    </subcellularLocation>
</comment>
<dbReference type="InterPro" id="IPR032570">
    <property type="entry name" value="SF1-HH"/>
</dbReference>
<dbReference type="PANTHER" id="PTHR11208">
    <property type="entry name" value="RNA-BINDING PROTEIN RELATED"/>
    <property type="match status" value="1"/>
</dbReference>
<evidence type="ECO:0000313" key="15">
    <source>
        <dbReference type="EMBL" id="KAL3767088.1"/>
    </source>
</evidence>
<feature type="region of interest" description="Disordered" evidence="13">
    <location>
        <begin position="604"/>
        <end position="657"/>
    </location>
</feature>
<comment type="similarity">
    <text evidence="2 12">Belongs to the BBP/SF1 family.</text>
</comment>
<keyword evidence="12" id="KW-0747">Spliceosome</keyword>
<dbReference type="GO" id="GO:0045131">
    <property type="term" value="F:pre-mRNA branch point binding"/>
    <property type="evidence" value="ECO:0007669"/>
    <property type="project" value="UniProtKB-UniRule"/>
</dbReference>
<dbReference type="Pfam" id="PF22675">
    <property type="entry name" value="KH-I_KHDC4-BBP"/>
    <property type="match status" value="1"/>
</dbReference>
<evidence type="ECO:0000259" key="14">
    <source>
        <dbReference type="PROSITE" id="PS50158"/>
    </source>
</evidence>
<evidence type="ECO:0000256" key="11">
    <source>
        <dbReference type="PROSITE-ProRule" id="PRU00117"/>
    </source>
</evidence>
<proteinExistence type="inferred from homology"/>
<keyword evidence="8 12" id="KW-0508">mRNA splicing</keyword>
<organism evidence="15 16">
    <name type="scientific">Cyclotella atomus</name>
    <dbReference type="NCBI Taxonomy" id="382360"/>
    <lineage>
        <taxon>Eukaryota</taxon>
        <taxon>Sar</taxon>
        <taxon>Stramenopiles</taxon>
        <taxon>Ochrophyta</taxon>
        <taxon>Bacillariophyta</taxon>
        <taxon>Coscinodiscophyceae</taxon>
        <taxon>Thalassiosirophycidae</taxon>
        <taxon>Stephanodiscales</taxon>
        <taxon>Stephanodiscaceae</taxon>
        <taxon>Cyclotella</taxon>
    </lineage>
</organism>
<keyword evidence="16" id="KW-1185">Reference proteome</keyword>
<dbReference type="Gene3D" id="6.10.140.1790">
    <property type="match status" value="1"/>
</dbReference>
<comment type="caution">
    <text evidence="15">The sequence shown here is derived from an EMBL/GenBank/DDBJ whole genome shotgun (WGS) entry which is preliminary data.</text>
</comment>
<evidence type="ECO:0000256" key="7">
    <source>
        <dbReference type="ARBA" id="ARBA00022884"/>
    </source>
</evidence>
<reference evidence="15 16" key="1">
    <citation type="submission" date="2024-10" db="EMBL/GenBank/DDBJ databases">
        <title>Updated reference genomes for cyclostephanoid diatoms.</title>
        <authorList>
            <person name="Roberts W.R."/>
            <person name="Alverson A.J."/>
        </authorList>
    </citation>
    <scope>NUCLEOTIDE SEQUENCE [LARGE SCALE GENOMIC DNA]</scope>
    <source>
        <strain evidence="15 16">AJA010-31</strain>
    </source>
</reference>
<keyword evidence="4 12" id="KW-0479">Metal-binding</keyword>
<sequence length="657" mass="70846">MDNEEAQELLTEMKSLHVPIKNWLSSNGSELKSKLEKDHGEYPMFARDLLNWGGWKQSRKEYMRWVDAGKPAASASAPAAQEERGRKRPSRWHNEPTANGEAAPKRKSRWDRSATAAPAPAPFVPAVPTDPVLAALGFSAGTAGGTNIPPDKQAEYTELQARLRKANSRLSNLESEAARIDALPRTHPDRSPSPPPIYNPDGSRKNTRAARWKEQYTEERSLCLEKLMSLTNSTLPSFIAKRKRSVKIPIPVEEHPTYNFIGLIIGPRGKTQKEMENKTGCKIAIRGKGSIKEGARGRLTTTTPQEGADEPLHVLVTGEDPTQIEIAAEMIRSMLVVIDDEVNVHKQNQLRELALLNGTLKDNEEWCTTCGEKGHREFECPKRFSLGGGKAALNAVKCAICGETSHPTRDCKRLGSSDVEKKEQLDEDYSAFMAELDGKPVEKKEEVAAGTAATVPSLGGDSILTILQPARVVKSDGTMGDLVTTISSTVPTSEVTTGVTAIPSVPGAVSGITTISSTVPGVTTISSTVPGSSVPETALNGLPLPPPPPPNGVVPLPPPPVGMPPPAPTMPIPAANGFVPPPPPPPPAGIVQQYPQQGYPYQQYQQPGYLAQPHGEPQQQQQQWGAPNANTGVWNPNAYYDPTGGAGGLNWWDQSED</sequence>
<evidence type="ECO:0000256" key="2">
    <source>
        <dbReference type="ARBA" id="ARBA00010382"/>
    </source>
</evidence>
<gene>
    <name evidence="15" type="ORF">ACHAWO_003395</name>
</gene>
<accession>A0ABD3MT69</accession>
<dbReference type="PANTHER" id="PTHR11208:SF45">
    <property type="entry name" value="SPLICING FACTOR 1"/>
    <property type="match status" value="1"/>
</dbReference>
<dbReference type="GO" id="GO:0000398">
    <property type="term" value="P:mRNA splicing, via spliceosome"/>
    <property type="evidence" value="ECO:0007669"/>
    <property type="project" value="UniProtKB-UniRule"/>
</dbReference>
<dbReference type="PROSITE" id="PS50158">
    <property type="entry name" value="ZF_CCHC"/>
    <property type="match status" value="1"/>
</dbReference>
<feature type="region of interest" description="Disordered" evidence="13">
    <location>
        <begin position="168"/>
        <end position="210"/>
    </location>
</feature>
<keyword evidence="7 11" id="KW-0694">RNA-binding</keyword>
<dbReference type="EMBL" id="JALLPJ020001374">
    <property type="protein sequence ID" value="KAL3767088.1"/>
    <property type="molecule type" value="Genomic_DNA"/>
</dbReference>
<dbReference type="SUPFAM" id="SSF57756">
    <property type="entry name" value="Retrovirus zinc finger-like domains"/>
    <property type="match status" value="1"/>
</dbReference>
<dbReference type="Gene3D" id="4.10.60.10">
    <property type="entry name" value="Zinc finger, CCHC-type"/>
    <property type="match status" value="1"/>
</dbReference>
<name>A0ABD3MT69_9STRA</name>
<evidence type="ECO:0000256" key="1">
    <source>
        <dbReference type="ARBA" id="ARBA00004123"/>
    </source>
</evidence>
<feature type="compositionally biased region" description="Basic and acidic residues" evidence="13">
    <location>
        <begin position="176"/>
        <end position="190"/>
    </location>
</feature>
<feature type="region of interest" description="Disordered" evidence="13">
    <location>
        <begin position="69"/>
        <end position="126"/>
    </location>
</feature>
<protein>
    <recommendedName>
        <fullName evidence="12">Branchpoint-bridging protein</fullName>
    </recommendedName>
</protein>
<dbReference type="InterPro" id="IPR001878">
    <property type="entry name" value="Znf_CCHC"/>
</dbReference>
<dbReference type="SMART" id="SM00343">
    <property type="entry name" value="ZnF_C2HC"/>
    <property type="match status" value="2"/>
</dbReference>
<dbReference type="Gene3D" id="3.30.1370.10">
    <property type="entry name" value="K Homology domain, type 1"/>
    <property type="match status" value="1"/>
</dbReference>
<dbReference type="InterPro" id="IPR036875">
    <property type="entry name" value="Znf_CCHC_sf"/>
</dbReference>
<dbReference type="Proteomes" id="UP001530400">
    <property type="component" value="Unassembled WGS sequence"/>
</dbReference>
<evidence type="ECO:0000256" key="10">
    <source>
        <dbReference type="PROSITE-ProRule" id="PRU00047"/>
    </source>
</evidence>
<comment type="function">
    <text evidence="12">Necessary for the splicing of pre-mRNA. Has a role in the recognition of the branch site (5'-UACUAAC-3'), the pyrimidine tract and the 3'-splice site at the 3'-end of introns.</text>
</comment>
<dbReference type="InterPro" id="IPR047086">
    <property type="entry name" value="SF1-HH_sf"/>
</dbReference>
<dbReference type="InterPro" id="IPR036612">
    <property type="entry name" value="KH_dom_type_1_sf"/>
</dbReference>
<evidence type="ECO:0000256" key="3">
    <source>
        <dbReference type="ARBA" id="ARBA00022664"/>
    </source>
</evidence>
<dbReference type="SUPFAM" id="SSF54791">
    <property type="entry name" value="Eukaryotic type KH-domain (KH-domain type I)"/>
    <property type="match status" value="1"/>
</dbReference>
<evidence type="ECO:0000256" key="12">
    <source>
        <dbReference type="RuleBase" id="RU367126"/>
    </source>
</evidence>
<evidence type="ECO:0000256" key="13">
    <source>
        <dbReference type="SAM" id="MobiDB-lite"/>
    </source>
</evidence>
<dbReference type="InterPro" id="IPR045071">
    <property type="entry name" value="BBP-like"/>
</dbReference>
<evidence type="ECO:0000256" key="6">
    <source>
        <dbReference type="ARBA" id="ARBA00022833"/>
    </source>
</evidence>
<dbReference type="SMART" id="SM00322">
    <property type="entry name" value="KH"/>
    <property type="match status" value="1"/>
</dbReference>
<dbReference type="InterPro" id="IPR055256">
    <property type="entry name" value="KH_1_KHDC4/BBP-like"/>
</dbReference>
<dbReference type="Pfam" id="PF16275">
    <property type="entry name" value="SF1-HH"/>
    <property type="match status" value="1"/>
</dbReference>
<keyword evidence="5 10" id="KW-0863">Zinc-finger</keyword>
<evidence type="ECO:0000313" key="16">
    <source>
        <dbReference type="Proteomes" id="UP001530400"/>
    </source>
</evidence>
<evidence type="ECO:0000256" key="8">
    <source>
        <dbReference type="ARBA" id="ARBA00023187"/>
    </source>
</evidence>
<keyword evidence="3 12" id="KW-0507">mRNA processing</keyword>
<dbReference type="InterPro" id="IPR004087">
    <property type="entry name" value="KH_dom"/>
</dbReference>
<dbReference type="GO" id="GO:0005681">
    <property type="term" value="C:spliceosomal complex"/>
    <property type="evidence" value="ECO:0007669"/>
    <property type="project" value="UniProtKB-KW"/>
</dbReference>
<feature type="compositionally biased region" description="Polar residues" evidence="13">
    <location>
        <begin position="624"/>
        <end position="634"/>
    </location>
</feature>
<dbReference type="CDD" id="cd02395">
    <property type="entry name" value="KH-I_BBP"/>
    <property type="match status" value="1"/>
</dbReference>
<feature type="domain" description="CCHC-type" evidence="14">
    <location>
        <begin position="367"/>
        <end position="382"/>
    </location>
</feature>
<keyword evidence="6 12" id="KW-0862">Zinc</keyword>
<dbReference type="PROSITE" id="PS50084">
    <property type="entry name" value="KH_TYPE_1"/>
    <property type="match status" value="1"/>
</dbReference>
<evidence type="ECO:0000256" key="9">
    <source>
        <dbReference type="ARBA" id="ARBA00023242"/>
    </source>
</evidence>
<feature type="compositionally biased region" description="Low complexity" evidence="13">
    <location>
        <begin position="71"/>
        <end position="80"/>
    </location>
</feature>
<dbReference type="GO" id="GO:0008270">
    <property type="term" value="F:zinc ion binding"/>
    <property type="evidence" value="ECO:0007669"/>
    <property type="project" value="UniProtKB-UniRule"/>
</dbReference>